<dbReference type="Proteomes" id="UP000274458">
    <property type="component" value="Chromosome"/>
</dbReference>
<dbReference type="RefSeq" id="WP_126071687.1">
    <property type="nucleotide sequence ID" value="NZ_CP026513.1"/>
</dbReference>
<reference evidence="13 14" key="1">
    <citation type="journal article" date="2018" name="Genome Biol. Evol.">
        <title>Partnering With a Pest: Genomes of Hemlock Woolly Adelgid Symbionts Reveal Atypical Nutritional Provisioning Patterns in Dual-Obligate Bacteria.</title>
        <authorList>
            <person name="Weglarz K.M."/>
            <person name="Havill N.P."/>
            <person name="Burke G.R."/>
            <person name="von Dohlen C.D."/>
        </authorList>
    </citation>
    <scope>NUCLEOTIDE SEQUENCE [LARGE SCALE GENOMIC DNA]</scope>
    <source>
        <strain evidence="13">ENA</strain>
    </source>
</reference>
<comment type="function">
    <text evidence="7">Part of a heterodimeric complex that catalyzes the two-step biosynthesis of 4-amino-4-deoxychorismate (ADC), a precursor of p-aminobenzoate (PABA) and tetrahydrofolate. In the first step, a glutamine amidotransferase (PabA) generates ammonia as a substrate that, along with chorismate, is used in the second step, catalyzed by aminodeoxychorismate synthase (PabB) to produce ADC. PabA converts glutamine into glutamate only in the presence of stoichiometric amounts of PabB.</text>
</comment>
<dbReference type="GO" id="GO:0002047">
    <property type="term" value="P:phenazine biosynthetic process"/>
    <property type="evidence" value="ECO:0007669"/>
    <property type="project" value="TreeGrafter"/>
</dbReference>
<keyword evidence="14" id="KW-1185">Reference proteome</keyword>
<evidence type="ECO:0000256" key="7">
    <source>
        <dbReference type="ARBA" id="ARBA00053037"/>
    </source>
</evidence>
<evidence type="ECO:0000256" key="9">
    <source>
        <dbReference type="ARBA" id="ARBA00070460"/>
    </source>
</evidence>
<dbReference type="KEGG" id="aade:C3B56_00332"/>
<feature type="domain" description="Glutamine amidotransferase" evidence="12">
    <location>
        <begin position="5"/>
        <end position="186"/>
    </location>
</feature>
<evidence type="ECO:0000256" key="3">
    <source>
        <dbReference type="ARBA" id="ARBA00022909"/>
    </source>
</evidence>
<evidence type="ECO:0000256" key="11">
    <source>
        <dbReference type="ARBA" id="ARBA00078909"/>
    </source>
</evidence>
<dbReference type="GO" id="GO:0046656">
    <property type="term" value="P:folic acid biosynthetic process"/>
    <property type="evidence" value="ECO:0007669"/>
    <property type="project" value="UniProtKB-KW"/>
</dbReference>
<sequence>MANILLIDNIDSFTYNLVDQLRKLKHKVLIYRNTISYKFILKCLNKIKNPILILSPGPGKPKNSGCMPKLIFNIKGKIPIIGICLGYQAIIESYGGKIINSKKIMHGYSSLIKHDNKNMFYNIKNPIQVARYHSLIGVNIKNKLVVNSKYKNIVMSVRNNKDKICGFQFHPESILTTYGSSILESSILWSLKFYKN</sequence>
<dbReference type="InterPro" id="IPR050472">
    <property type="entry name" value="Anth_synth/Amidotransfase"/>
</dbReference>
<comment type="catalytic activity">
    <reaction evidence="6">
        <text>chorismate + L-glutamine = anthranilate + pyruvate + L-glutamate + H(+)</text>
        <dbReference type="Rhea" id="RHEA:21732"/>
        <dbReference type="ChEBI" id="CHEBI:15361"/>
        <dbReference type="ChEBI" id="CHEBI:15378"/>
        <dbReference type="ChEBI" id="CHEBI:16567"/>
        <dbReference type="ChEBI" id="CHEBI:29748"/>
        <dbReference type="ChEBI" id="CHEBI:29985"/>
        <dbReference type="ChEBI" id="CHEBI:58359"/>
        <dbReference type="EC" id="4.1.3.27"/>
    </reaction>
</comment>
<dbReference type="InterPro" id="IPR017926">
    <property type="entry name" value="GATASE"/>
</dbReference>
<evidence type="ECO:0000256" key="10">
    <source>
        <dbReference type="ARBA" id="ARBA00075800"/>
    </source>
</evidence>
<dbReference type="OrthoDB" id="9806430at2"/>
<name>A0A3Q9CKZ6_9ENTR</name>
<dbReference type="PRINTS" id="PR00097">
    <property type="entry name" value="ANTSNTHASEII"/>
</dbReference>
<dbReference type="GO" id="GO:0004048">
    <property type="term" value="F:anthranilate phosphoribosyltransferase activity"/>
    <property type="evidence" value="ECO:0007669"/>
    <property type="project" value="TreeGrafter"/>
</dbReference>
<dbReference type="NCBIfam" id="TIGR00566">
    <property type="entry name" value="trpG_papA"/>
    <property type="match status" value="1"/>
</dbReference>
<dbReference type="FunFam" id="3.40.50.880:FF:000003">
    <property type="entry name" value="Anthranilate synthase component II"/>
    <property type="match status" value="1"/>
</dbReference>
<dbReference type="PROSITE" id="PS51273">
    <property type="entry name" value="GATASE_TYPE_1"/>
    <property type="match status" value="1"/>
</dbReference>
<dbReference type="Gene3D" id="3.40.50.880">
    <property type="match status" value="1"/>
</dbReference>
<evidence type="ECO:0000256" key="5">
    <source>
        <dbReference type="ARBA" id="ARBA00023239"/>
    </source>
</evidence>
<dbReference type="GO" id="GO:0000162">
    <property type="term" value="P:L-tryptophan biosynthetic process"/>
    <property type="evidence" value="ECO:0007669"/>
    <property type="project" value="TreeGrafter"/>
</dbReference>
<dbReference type="GO" id="GO:0004049">
    <property type="term" value="F:anthranilate synthase activity"/>
    <property type="evidence" value="ECO:0007669"/>
    <property type="project" value="UniProtKB-EC"/>
</dbReference>
<keyword evidence="5 13" id="KW-0456">Lyase</keyword>
<evidence type="ECO:0000259" key="12">
    <source>
        <dbReference type="Pfam" id="PF00117"/>
    </source>
</evidence>
<keyword evidence="4" id="KW-0315">Glutamine amidotransferase</keyword>
<evidence type="ECO:0000256" key="4">
    <source>
        <dbReference type="ARBA" id="ARBA00022962"/>
    </source>
</evidence>
<dbReference type="SUPFAM" id="SSF52317">
    <property type="entry name" value="Class I glutamine amidotransferase-like"/>
    <property type="match status" value="1"/>
</dbReference>
<evidence type="ECO:0000256" key="1">
    <source>
        <dbReference type="ARBA" id="ARBA00005009"/>
    </source>
</evidence>
<evidence type="ECO:0000256" key="8">
    <source>
        <dbReference type="ARBA" id="ARBA00062013"/>
    </source>
</evidence>
<accession>A0A3Q9CKZ6</accession>
<evidence type="ECO:0000313" key="14">
    <source>
        <dbReference type="Proteomes" id="UP000274458"/>
    </source>
</evidence>
<comment type="subunit">
    <text evidence="8">Monomer. Heterodimer consisting of two non-identical subunits: a glutamine amidotransferase subunit (PabA) and a aminodeoxychorismate synthase subunit (PabB).</text>
</comment>
<dbReference type="AlphaFoldDB" id="A0A3Q9CKZ6"/>
<evidence type="ECO:0000256" key="2">
    <source>
        <dbReference type="ARBA" id="ARBA00012266"/>
    </source>
</evidence>
<dbReference type="EMBL" id="CP026513">
    <property type="protein sequence ID" value="AZP36412.1"/>
    <property type="molecule type" value="Genomic_DNA"/>
</dbReference>
<gene>
    <name evidence="13" type="primary">trpG</name>
    <name evidence="13" type="ORF">C3B56_00332</name>
</gene>
<dbReference type="InterPro" id="IPR006221">
    <property type="entry name" value="TrpG/PapA_dom"/>
</dbReference>
<keyword evidence="3" id="KW-0289">Folate biosynthesis</keyword>
<proteinExistence type="predicted"/>
<dbReference type="Pfam" id="PF00117">
    <property type="entry name" value="GATase"/>
    <property type="match status" value="1"/>
</dbReference>
<protein>
    <recommendedName>
        <fullName evidence="9">Aminodeoxychorismate synthase component 2</fullName>
        <ecNumber evidence="2">4.1.3.27</ecNumber>
    </recommendedName>
    <alternativeName>
        <fullName evidence="11">4-amino-4-deoxychorismate synthase component 2</fullName>
    </alternativeName>
    <alternativeName>
        <fullName evidence="10">Aminodeoxychorismate synthase, glutamine amidotransferase component</fullName>
    </alternativeName>
</protein>
<dbReference type="PANTHER" id="PTHR43418:SF2">
    <property type="entry name" value="BIFUNCTIONAL PROTEIN TRPGD"/>
    <property type="match status" value="1"/>
</dbReference>
<evidence type="ECO:0000256" key="6">
    <source>
        <dbReference type="ARBA" id="ARBA00047683"/>
    </source>
</evidence>
<evidence type="ECO:0000313" key="13">
    <source>
        <dbReference type="EMBL" id="AZP36412.1"/>
    </source>
</evidence>
<dbReference type="PANTHER" id="PTHR43418">
    <property type="entry name" value="MULTIFUNCTIONAL TRYPTOPHAN BIOSYNTHESIS PROTEIN-RELATED"/>
    <property type="match status" value="1"/>
</dbReference>
<organism evidence="13 14">
    <name type="scientific">Candidatus Annandia adelgestsuga</name>
    <dbReference type="NCBI Taxonomy" id="1302411"/>
    <lineage>
        <taxon>Bacteria</taxon>
        <taxon>Pseudomonadati</taxon>
        <taxon>Pseudomonadota</taxon>
        <taxon>Gammaproteobacteria</taxon>
        <taxon>Enterobacterales</taxon>
        <taxon>Enterobacteriaceae</taxon>
        <taxon>Candidatus Annandia</taxon>
    </lineage>
</organism>
<dbReference type="CDD" id="cd01743">
    <property type="entry name" value="GATase1_Anthranilate_Synthase"/>
    <property type="match status" value="1"/>
</dbReference>
<dbReference type="GO" id="GO:0005829">
    <property type="term" value="C:cytosol"/>
    <property type="evidence" value="ECO:0007669"/>
    <property type="project" value="TreeGrafter"/>
</dbReference>
<dbReference type="InterPro" id="IPR029062">
    <property type="entry name" value="Class_I_gatase-like"/>
</dbReference>
<dbReference type="PRINTS" id="PR00096">
    <property type="entry name" value="GATASE"/>
</dbReference>
<comment type="pathway">
    <text evidence="1">Cofactor biosynthesis; tetrahydrofolate biosynthesis; 4-aminobenzoate from chorismate: step 1/2.</text>
</comment>
<dbReference type="EC" id="4.1.3.27" evidence="2"/>